<accession>A0A1G9P0I5</accession>
<dbReference type="PANTHER" id="PTHR43818:SF5">
    <property type="entry name" value="OXIDOREDUCTASE FAMILY PROTEIN"/>
    <property type="match status" value="1"/>
</dbReference>
<dbReference type="Proteomes" id="UP000199440">
    <property type="component" value="Unassembled WGS sequence"/>
</dbReference>
<gene>
    <name evidence="4" type="ORF">SAMN04488514_103396</name>
</gene>
<dbReference type="STRING" id="192904.SAMN04488514_103396"/>
<dbReference type="GO" id="GO:0000166">
    <property type="term" value="F:nucleotide binding"/>
    <property type="evidence" value="ECO:0007669"/>
    <property type="project" value="InterPro"/>
</dbReference>
<dbReference type="Pfam" id="PF02894">
    <property type="entry name" value="GFO_IDH_MocA_C"/>
    <property type="match status" value="1"/>
</dbReference>
<dbReference type="SUPFAM" id="SSF55347">
    <property type="entry name" value="Glyceraldehyde-3-phosphate dehydrogenase-like, C-terminal domain"/>
    <property type="match status" value="1"/>
</dbReference>
<dbReference type="EMBL" id="FNGV01000003">
    <property type="protein sequence ID" value="SDL92356.1"/>
    <property type="molecule type" value="Genomic_DNA"/>
</dbReference>
<name>A0A1G9P0I5_9FLAO</name>
<organism evidence="4 5">
    <name type="scientific">Kriegella aquimaris</name>
    <dbReference type="NCBI Taxonomy" id="192904"/>
    <lineage>
        <taxon>Bacteria</taxon>
        <taxon>Pseudomonadati</taxon>
        <taxon>Bacteroidota</taxon>
        <taxon>Flavobacteriia</taxon>
        <taxon>Flavobacteriales</taxon>
        <taxon>Flavobacteriaceae</taxon>
        <taxon>Kriegella</taxon>
    </lineage>
</organism>
<protein>
    <submittedName>
        <fullName evidence="4">Predicted dehydrogenase</fullName>
    </submittedName>
</protein>
<evidence type="ECO:0000259" key="3">
    <source>
        <dbReference type="Pfam" id="PF02894"/>
    </source>
</evidence>
<dbReference type="Gene3D" id="3.40.50.720">
    <property type="entry name" value="NAD(P)-binding Rossmann-like Domain"/>
    <property type="match status" value="1"/>
</dbReference>
<dbReference type="InterPro" id="IPR000683">
    <property type="entry name" value="Gfo/Idh/MocA-like_OxRdtase_N"/>
</dbReference>
<reference evidence="4 5" key="1">
    <citation type="submission" date="2016-10" db="EMBL/GenBank/DDBJ databases">
        <authorList>
            <person name="de Groot N.N."/>
        </authorList>
    </citation>
    <scope>NUCLEOTIDE SEQUENCE [LARGE SCALE GENOMIC DNA]</scope>
    <source>
        <strain evidence="4 5">DSM 19886</strain>
    </source>
</reference>
<feature type="domain" description="Gfo/Idh/MocA-like oxidoreductase N-terminal" evidence="2">
    <location>
        <begin position="52"/>
        <end position="177"/>
    </location>
</feature>
<keyword evidence="1" id="KW-0472">Membrane</keyword>
<feature type="domain" description="Gfo/Idh/MocA-like oxidoreductase C-terminal" evidence="3">
    <location>
        <begin position="200"/>
        <end position="342"/>
    </location>
</feature>
<feature type="transmembrane region" description="Helical" evidence="1">
    <location>
        <begin position="21"/>
        <end position="43"/>
    </location>
</feature>
<dbReference type="SUPFAM" id="SSF51735">
    <property type="entry name" value="NAD(P)-binding Rossmann-fold domains"/>
    <property type="match status" value="1"/>
</dbReference>
<dbReference type="Pfam" id="PF01408">
    <property type="entry name" value="GFO_IDH_MocA"/>
    <property type="match status" value="1"/>
</dbReference>
<keyword evidence="1" id="KW-1133">Transmembrane helix</keyword>
<evidence type="ECO:0000259" key="2">
    <source>
        <dbReference type="Pfam" id="PF01408"/>
    </source>
</evidence>
<dbReference type="PANTHER" id="PTHR43818">
    <property type="entry name" value="BCDNA.GH03377"/>
    <property type="match status" value="1"/>
</dbReference>
<dbReference type="InterPro" id="IPR036291">
    <property type="entry name" value="NAD(P)-bd_dom_sf"/>
</dbReference>
<sequence>MEKMKNNKKGTGVSENSRRNFVKSTALLSGAMVLPTFQMGAMVNVFNDKKLKLAVVGCGGRGTGAVVQALKADDNVELVAMADAFEDRLKSSLTNIAKAMGETKKINVKEEHQFVGFDAAEKAIDLADVVILATPPGFRPQHFEYAINNGKHVFMEKPVATDVPGIRRVLAAGKKAKENKLNVVVGLQRHYQDSYLAALEQLKQDKIGKIVSGQVYWNSRGVWVRERQPQQTELEYQMRNWYYFNWLCGDHILEQHIHNIDVANWFIGEYPISAQGMGGRQVRTGKDHGEIFDHHFVEYTYPSGAVVASQCRHQPETMSKVAEFFQGTKGTVSTKGDTAELKDWNGNTLFEHRGKDDPNPYEVEHVKLFESIRNGGVISNAENGAKSTLTAIMGRMATYSGKVIKWDEALNSDLLLVPDNMTWDSPAPVQPLADGTYAIPTPGKTVVV</sequence>
<evidence type="ECO:0000313" key="5">
    <source>
        <dbReference type="Proteomes" id="UP000199440"/>
    </source>
</evidence>
<keyword evidence="1" id="KW-0812">Transmembrane</keyword>
<evidence type="ECO:0000313" key="4">
    <source>
        <dbReference type="EMBL" id="SDL92356.1"/>
    </source>
</evidence>
<dbReference type="InterPro" id="IPR050463">
    <property type="entry name" value="Gfo/Idh/MocA_oxidrdct_glycsds"/>
</dbReference>
<keyword evidence="5" id="KW-1185">Reference proteome</keyword>
<proteinExistence type="predicted"/>
<evidence type="ECO:0000256" key="1">
    <source>
        <dbReference type="SAM" id="Phobius"/>
    </source>
</evidence>
<dbReference type="Gene3D" id="3.30.360.10">
    <property type="entry name" value="Dihydrodipicolinate Reductase, domain 2"/>
    <property type="match status" value="1"/>
</dbReference>
<dbReference type="InterPro" id="IPR004104">
    <property type="entry name" value="Gfo/Idh/MocA-like_OxRdtase_C"/>
</dbReference>
<dbReference type="AlphaFoldDB" id="A0A1G9P0I5"/>